<proteinExistence type="predicted"/>
<evidence type="ECO:0000259" key="1">
    <source>
        <dbReference type="Pfam" id="PF21671"/>
    </source>
</evidence>
<dbReference type="Pfam" id="PF21671">
    <property type="entry name" value="CPL1-like"/>
    <property type="match status" value="1"/>
</dbReference>
<feature type="domain" description="Protein CPL1-like" evidence="1">
    <location>
        <begin position="126"/>
        <end position="190"/>
    </location>
</feature>
<comment type="caution">
    <text evidence="2">The sequence shown here is derived from an EMBL/GenBank/DDBJ whole genome shotgun (WGS) entry which is preliminary data.</text>
</comment>
<accession>A0AAD4M511</accession>
<dbReference type="PANTHER" id="PTHR35192:SF2">
    <property type="entry name" value="APPLE DOMAIN-CONTAINING PROTEIN"/>
    <property type="match status" value="1"/>
</dbReference>
<sequence length="228" mass="24013">MNTDVCLCLSALPLFLETNVVAILAVTIAGKSVVTDILTNLIIGAAPNAHCVYPDHSTPICINGNPCGFQCTDGFTPYPPQYPTTCVCNAPYMVCNGQRWVGSGTCAEKGHEWTACGVFGGGARAWECVNTARDLESCGGCALPLTPYSPIGKDCTALPGVADVSCLSGQCIVHRCLPGHVPTIDGTGCVSKHMTISHPHIADPDLDNEAESMPARLYGLEHVPLQRN</sequence>
<organism evidence="2 3">
    <name type="scientific">Multifurca ochricompacta</name>
    <dbReference type="NCBI Taxonomy" id="376703"/>
    <lineage>
        <taxon>Eukaryota</taxon>
        <taxon>Fungi</taxon>
        <taxon>Dikarya</taxon>
        <taxon>Basidiomycota</taxon>
        <taxon>Agaricomycotina</taxon>
        <taxon>Agaricomycetes</taxon>
        <taxon>Russulales</taxon>
        <taxon>Russulaceae</taxon>
        <taxon>Multifurca</taxon>
    </lineage>
</organism>
<dbReference type="PANTHER" id="PTHR35192">
    <property type="entry name" value="PROTEIN, PUTATIVE-RELATED"/>
    <property type="match status" value="1"/>
</dbReference>
<evidence type="ECO:0000313" key="2">
    <source>
        <dbReference type="EMBL" id="KAI0300653.1"/>
    </source>
</evidence>
<dbReference type="Proteomes" id="UP001203297">
    <property type="component" value="Unassembled WGS sequence"/>
</dbReference>
<name>A0AAD4M511_9AGAM</name>
<reference evidence="2" key="1">
    <citation type="journal article" date="2022" name="New Phytol.">
        <title>Evolutionary transition to the ectomycorrhizal habit in the genomes of a hyperdiverse lineage of mushroom-forming fungi.</title>
        <authorList>
            <person name="Looney B."/>
            <person name="Miyauchi S."/>
            <person name="Morin E."/>
            <person name="Drula E."/>
            <person name="Courty P.E."/>
            <person name="Kohler A."/>
            <person name="Kuo A."/>
            <person name="LaButti K."/>
            <person name="Pangilinan J."/>
            <person name="Lipzen A."/>
            <person name="Riley R."/>
            <person name="Andreopoulos W."/>
            <person name="He G."/>
            <person name="Johnson J."/>
            <person name="Nolan M."/>
            <person name="Tritt A."/>
            <person name="Barry K.W."/>
            <person name="Grigoriev I.V."/>
            <person name="Nagy L.G."/>
            <person name="Hibbett D."/>
            <person name="Henrissat B."/>
            <person name="Matheny P.B."/>
            <person name="Labbe J."/>
            <person name="Martin F.M."/>
        </authorList>
    </citation>
    <scope>NUCLEOTIDE SEQUENCE</scope>
    <source>
        <strain evidence="2">BPL690</strain>
    </source>
</reference>
<dbReference type="AlphaFoldDB" id="A0AAD4M511"/>
<dbReference type="InterPro" id="IPR048661">
    <property type="entry name" value="CPL1-like"/>
</dbReference>
<gene>
    <name evidence="2" type="ORF">B0F90DRAFT_1629408</name>
</gene>
<dbReference type="InterPro" id="IPR038955">
    <property type="entry name" value="PriA/CPL1_fungi"/>
</dbReference>
<protein>
    <recommendedName>
        <fullName evidence="1">Protein CPL1-like domain-containing protein</fullName>
    </recommendedName>
</protein>
<keyword evidence="3" id="KW-1185">Reference proteome</keyword>
<dbReference type="EMBL" id="WTXG01000017">
    <property type="protein sequence ID" value="KAI0300653.1"/>
    <property type="molecule type" value="Genomic_DNA"/>
</dbReference>
<evidence type="ECO:0000313" key="3">
    <source>
        <dbReference type="Proteomes" id="UP001203297"/>
    </source>
</evidence>